<dbReference type="InterPro" id="IPR039425">
    <property type="entry name" value="RNA_pol_sigma-70-like"/>
</dbReference>
<evidence type="ECO:0000256" key="2">
    <source>
        <dbReference type="ARBA" id="ARBA00023015"/>
    </source>
</evidence>
<dbReference type="SUPFAM" id="SSF88946">
    <property type="entry name" value="Sigma2 domain of RNA polymerase sigma factors"/>
    <property type="match status" value="1"/>
</dbReference>
<evidence type="ECO:0000313" key="8">
    <source>
        <dbReference type="Proteomes" id="UP001501844"/>
    </source>
</evidence>
<dbReference type="Pfam" id="PF08281">
    <property type="entry name" value="Sigma70_r4_2"/>
    <property type="match status" value="1"/>
</dbReference>
<gene>
    <name evidence="7" type="ORF">GCM10023183_07070</name>
</gene>
<dbReference type="Pfam" id="PF04542">
    <property type="entry name" value="Sigma70_r2"/>
    <property type="match status" value="1"/>
</dbReference>
<dbReference type="NCBIfam" id="TIGR02937">
    <property type="entry name" value="sigma70-ECF"/>
    <property type="match status" value="1"/>
</dbReference>
<dbReference type="PANTHER" id="PTHR43133:SF62">
    <property type="entry name" value="RNA POLYMERASE SIGMA FACTOR SIGZ"/>
    <property type="match status" value="1"/>
</dbReference>
<keyword evidence="8" id="KW-1185">Reference proteome</keyword>
<dbReference type="InterPro" id="IPR013324">
    <property type="entry name" value="RNA_pol_sigma_r3/r4-like"/>
</dbReference>
<sequence length="174" mass="19331">MIRANSPEQQDHFLIKALQNGDQAALGKLYTSYAPVLLGVITRIVQHPDVAEQVLQETFVAIWSRIKVYDPSKNRFLTWGLAIARGIAIEALNTGKHGHLVQPSETTTFAKKIEDKRIQEAFCLLEPQEREALELIYLKGYSCQQAASAMGIPEEALKSSLKMAFKHIGAQKAA</sequence>
<dbReference type="InterPro" id="IPR014284">
    <property type="entry name" value="RNA_pol_sigma-70_dom"/>
</dbReference>
<organism evidence="7 8">
    <name type="scientific">Nibribacter koreensis</name>
    <dbReference type="NCBI Taxonomy" id="1084519"/>
    <lineage>
        <taxon>Bacteria</taxon>
        <taxon>Pseudomonadati</taxon>
        <taxon>Bacteroidota</taxon>
        <taxon>Cytophagia</taxon>
        <taxon>Cytophagales</taxon>
        <taxon>Hymenobacteraceae</taxon>
        <taxon>Nibribacter</taxon>
    </lineage>
</organism>
<dbReference type="EMBL" id="BAABGX010000001">
    <property type="protein sequence ID" value="GAA4298650.1"/>
    <property type="molecule type" value="Genomic_DNA"/>
</dbReference>
<reference evidence="8" key="1">
    <citation type="journal article" date="2019" name="Int. J. Syst. Evol. Microbiol.">
        <title>The Global Catalogue of Microorganisms (GCM) 10K type strain sequencing project: providing services to taxonomists for standard genome sequencing and annotation.</title>
        <authorList>
            <consortium name="The Broad Institute Genomics Platform"/>
            <consortium name="The Broad Institute Genome Sequencing Center for Infectious Disease"/>
            <person name="Wu L."/>
            <person name="Ma J."/>
        </authorList>
    </citation>
    <scope>NUCLEOTIDE SEQUENCE [LARGE SCALE GENOMIC DNA]</scope>
    <source>
        <strain evidence="8">JCM 17917</strain>
    </source>
</reference>
<dbReference type="Gene3D" id="1.10.10.10">
    <property type="entry name" value="Winged helix-like DNA-binding domain superfamily/Winged helix DNA-binding domain"/>
    <property type="match status" value="1"/>
</dbReference>
<name>A0ABP8F9W0_9BACT</name>
<evidence type="ECO:0000256" key="3">
    <source>
        <dbReference type="ARBA" id="ARBA00023082"/>
    </source>
</evidence>
<keyword evidence="3" id="KW-0731">Sigma factor</keyword>
<dbReference type="SUPFAM" id="SSF88659">
    <property type="entry name" value="Sigma3 and sigma4 domains of RNA polymerase sigma factors"/>
    <property type="match status" value="1"/>
</dbReference>
<proteinExistence type="inferred from homology"/>
<evidence type="ECO:0000313" key="7">
    <source>
        <dbReference type="EMBL" id="GAA4298650.1"/>
    </source>
</evidence>
<evidence type="ECO:0008006" key="9">
    <source>
        <dbReference type="Google" id="ProtNLM"/>
    </source>
</evidence>
<feature type="domain" description="RNA polymerase sigma factor 70 region 4 type 2" evidence="6">
    <location>
        <begin position="117"/>
        <end position="168"/>
    </location>
</feature>
<evidence type="ECO:0000259" key="6">
    <source>
        <dbReference type="Pfam" id="PF08281"/>
    </source>
</evidence>
<dbReference type="InterPro" id="IPR007627">
    <property type="entry name" value="RNA_pol_sigma70_r2"/>
</dbReference>
<keyword evidence="4" id="KW-0804">Transcription</keyword>
<dbReference type="InterPro" id="IPR036388">
    <property type="entry name" value="WH-like_DNA-bd_sf"/>
</dbReference>
<accession>A0ABP8F9W0</accession>
<keyword evidence="2" id="KW-0805">Transcription regulation</keyword>
<evidence type="ECO:0000256" key="1">
    <source>
        <dbReference type="ARBA" id="ARBA00010641"/>
    </source>
</evidence>
<feature type="domain" description="RNA polymerase sigma-70 region 2" evidence="5">
    <location>
        <begin position="29"/>
        <end position="93"/>
    </location>
</feature>
<dbReference type="PANTHER" id="PTHR43133">
    <property type="entry name" value="RNA POLYMERASE ECF-TYPE SIGMA FACTO"/>
    <property type="match status" value="1"/>
</dbReference>
<evidence type="ECO:0000256" key="4">
    <source>
        <dbReference type="ARBA" id="ARBA00023163"/>
    </source>
</evidence>
<dbReference type="Gene3D" id="1.10.1740.10">
    <property type="match status" value="1"/>
</dbReference>
<comment type="similarity">
    <text evidence="1">Belongs to the sigma-70 factor family. ECF subfamily.</text>
</comment>
<dbReference type="InterPro" id="IPR013249">
    <property type="entry name" value="RNA_pol_sigma70_r4_t2"/>
</dbReference>
<comment type="caution">
    <text evidence="7">The sequence shown here is derived from an EMBL/GenBank/DDBJ whole genome shotgun (WGS) entry which is preliminary data.</text>
</comment>
<dbReference type="InterPro" id="IPR013325">
    <property type="entry name" value="RNA_pol_sigma_r2"/>
</dbReference>
<protein>
    <recommendedName>
        <fullName evidence="9">RNA polymerase sigma-70 factor, ECF subfamily</fullName>
    </recommendedName>
</protein>
<evidence type="ECO:0000259" key="5">
    <source>
        <dbReference type="Pfam" id="PF04542"/>
    </source>
</evidence>
<dbReference type="Proteomes" id="UP001501844">
    <property type="component" value="Unassembled WGS sequence"/>
</dbReference>